<keyword evidence="3" id="KW-0813">Transport</keyword>
<feature type="transmembrane region" description="Helical" evidence="9">
    <location>
        <begin position="538"/>
        <end position="555"/>
    </location>
</feature>
<dbReference type="Gene3D" id="3.30.70.1320">
    <property type="entry name" value="Multidrug efflux transporter AcrB pore domain like"/>
    <property type="match status" value="1"/>
</dbReference>
<keyword evidence="5" id="KW-0997">Cell inner membrane</keyword>
<name>A0A2W5EL73_9SPHI</name>
<evidence type="ECO:0000259" key="10">
    <source>
        <dbReference type="PROSITE" id="PS50156"/>
    </source>
</evidence>
<feature type="transmembrane region" description="Helical" evidence="9">
    <location>
        <begin position="468"/>
        <end position="495"/>
    </location>
</feature>
<feature type="transmembrane region" description="Helical" evidence="9">
    <location>
        <begin position="364"/>
        <end position="384"/>
    </location>
</feature>
<feature type="transmembrane region" description="Helical" evidence="9">
    <location>
        <begin position="432"/>
        <end position="456"/>
    </location>
</feature>
<evidence type="ECO:0000313" key="11">
    <source>
        <dbReference type="EMBL" id="PZP44851.1"/>
    </source>
</evidence>
<evidence type="ECO:0000256" key="1">
    <source>
        <dbReference type="ARBA" id="ARBA00004429"/>
    </source>
</evidence>
<dbReference type="GO" id="GO:0042910">
    <property type="term" value="F:xenobiotic transmembrane transporter activity"/>
    <property type="evidence" value="ECO:0007669"/>
    <property type="project" value="TreeGrafter"/>
</dbReference>
<dbReference type="InterPro" id="IPR001036">
    <property type="entry name" value="Acrflvin-R"/>
</dbReference>
<comment type="subcellular location">
    <subcellularLocation>
        <location evidence="1">Cell inner membrane</location>
        <topology evidence="1">Multi-pass membrane protein</topology>
    </subcellularLocation>
</comment>
<dbReference type="Gene3D" id="1.20.1640.10">
    <property type="entry name" value="Multidrug efflux transporter AcrB transmembrane domain"/>
    <property type="match status" value="2"/>
</dbReference>
<dbReference type="FunFam" id="1.20.1640.10:FF:000001">
    <property type="entry name" value="Efflux pump membrane transporter"/>
    <property type="match status" value="1"/>
</dbReference>
<protein>
    <submittedName>
        <fullName evidence="11">Hydrophobe/amphiphile efflux-1 family RND transporter</fullName>
    </submittedName>
</protein>
<evidence type="ECO:0000256" key="6">
    <source>
        <dbReference type="ARBA" id="ARBA00022692"/>
    </source>
</evidence>
<dbReference type="Gene3D" id="3.30.70.1430">
    <property type="entry name" value="Multidrug efflux transporter AcrB pore domain"/>
    <property type="match status" value="2"/>
</dbReference>
<comment type="caution">
    <text evidence="11">The sequence shown here is derived from an EMBL/GenBank/DDBJ whole genome shotgun (WGS) entry which is preliminary data.</text>
</comment>
<accession>A0A2W5EL73</accession>
<reference evidence="11 12" key="1">
    <citation type="submission" date="2017-11" db="EMBL/GenBank/DDBJ databases">
        <title>Infants hospitalized years apart are colonized by the same room-sourced microbial strains.</title>
        <authorList>
            <person name="Brooks B."/>
            <person name="Olm M.R."/>
            <person name="Firek B.A."/>
            <person name="Baker R."/>
            <person name="Thomas B.C."/>
            <person name="Morowitz M.J."/>
            <person name="Banfield J.F."/>
        </authorList>
    </citation>
    <scope>NUCLEOTIDE SEQUENCE [LARGE SCALE GENOMIC DNA]</scope>
    <source>
        <strain evidence="11">S2_009_000_R2_76</strain>
    </source>
</reference>
<dbReference type="PANTHER" id="PTHR32063:SF9">
    <property type="entry name" value="SIMILAR TO MULTIDRUG RESISTANCE PROTEIN MEXB"/>
    <property type="match status" value="1"/>
</dbReference>
<dbReference type="EMBL" id="QFOI01000296">
    <property type="protein sequence ID" value="PZP44851.1"/>
    <property type="molecule type" value="Genomic_DNA"/>
</dbReference>
<evidence type="ECO:0000256" key="7">
    <source>
        <dbReference type="ARBA" id="ARBA00022989"/>
    </source>
</evidence>
<evidence type="ECO:0000256" key="5">
    <source>
        <dbReference type="ARBA" id="ARBA00022519"/>
    </source>
</evidence>
<dbReference type="PROSITE" id="PS50156">
    <property type="entry name" value="SSD"/>
    <property type="match status" value="1"/>
</dbReference>
<keyword evidence="8 9" id="KW-0472">Membrane</keyword>
<keyword evidence="4" id="KW-1003">Cell membrane</keyword>
<dbReference type="GO" id="GO:0005886">
    <property type="term" value="C:plasma membrane"/>
    <property type="evidence" value="ECO:0007669"/>
    <property type="project" value="UniProtKB-SubCell"/>
</dbReference>
<feature type="transmembrane region" description="Helical" evidence="9">
    <location>
        <begin position="338"/>
        <end position="357"/>
    </location>
</feature>
<feature type="transmembrane region" description="Helical" evidence="9">
    <location>
        <begin position="920"/>
        <end position="945"/>
    </location>
</feature>
<dbReference type="SUPFAM" id="SSF82714">
    <property type="entry name" value="Multidrug efflux transporter AcrB TolC docking domain, DN and DC subdomains"/>
    <property type="match status" value="2"/>
</dbReference>
<feature type="transmembrane region" description="Helical" evidence="9">
    <location>
        <begin position="867"/>
        <end position="883"/>
    </location>
</feature>
<dbReference type="Proteomes" id="UP000249645">
    <property type="component" value="Unassembled WGS sequence"/>
</dbReference>
<feature type="transmembrane region" description="Helical" evidence="9">
    <location>
        <begin position="966"/>
        <end position="989"/>
    </location>
</feature>
<dbReference type="InterPro" id="IPR000731">
    <property type="entry name" value="SSD"/>
</dbReference>
<dbReference type="PANTHER" id="PTHR32063">
    <property type="match status" value="1"/>
</dbReference>
<evidence type="ECO:0000256" key="9">
    <source>
        <dbReference type="SAM" id="Phobius"/>
    </source>
</evidence>
<keyword evidence="6 9" id="KW-0812">Transmembrane</keyword>
<feature type="transmembrane region" description="Helical" evidence="9">
    <location>
        <begin position="390"/>
        <end position="411"/>
    </location>
</feature>
<evidence type="ECO:0000256" key="3">
    <source>
        <dbReference type="ARBA" id="ARBA00022448"/>
    </source>
</evidence>
<keyword evidence="7 9" id="KW-1133">Transmembrane helix</keyword>
<feature type="transmembrane region" description="Helical" evidence="9">
    <location>
        <begin position="12"/>
        <end position="32"/>
    </location>
</feature>
<organism evidence="11 12">
    <name type="scientific">Pseudopedobacter saltans</name>
    <dbReference type="NCBI Taxonomy" id="151895"/>
    <lineage>
        <taxon>Bacteria</taxon>
        <taxon>Pseudomonadati</taxon>
        <taxon>Bacteroidota</taxon>
        <taxon>Sphingobacteriia</taxon>
        <taxon>Sphingobacteriales</taxon>
        <taxon>Sphingobacteriaceae</taxon>
        <taxon>Pseudopedobacter</taxon>
    </lineage>
</organism>
<evidence type="ECO:0000313" key="12">
    <source>
        <dbReference type="Proteomes" id="UP000249645"/>
    </source>
</evidence>
<dbReference type="Gene3D" id="3.30.2090.10">
    <property type="entry name" value="Multidrug efflux transporter AcrB TolC docking domain, DN and DC subdomains"/>
    <property type="match status" value="2"/>
</dbReference>
<dbReference type="GO" id="GO:0009636">
    <property type="term" value="P:response to toxic substance"/>
    <property type="evidence" value="ECO:0007669"/>
    <property type="project" value="UniProtKB-ARBA"/>
</dbReference>
<evidence type="ECO:0000256" key="2">
    <source>
        <dbReference type="ARBA" id="ARBA00010942"/>
    </source>
</evidence>
<dbReference type="InterPro" id="IPR004764">
    <property type="entry name" value="MdtF-like"/>
</dbReference>
<dbReference type="NCBIfam" id="TIGR00915">
    <property type="entry name" value="2A0602"/>
    <property type="match status" value="1"/>
</dbReference>
<dbReference type="InterPro" id="IPR027463">
    <property type="entry name" value="AcrB_DN_DC_subdom"/>
</dbReference>
<dbReference type="PRINTS" id="PR00702">
    <property type="entry name" value="ACRIFLAVINRP"/>
</dbReference>
<feature type="transmembrane region" description="Helical" evidence="9">
    <location>
        <begin position="890"/>
        <end position="914"/>
    </location>
</feature>
<sequence>MLKLFIKRPVLATVISVLIVILGVIGILTLPISQYPDIAPPTVQVQASYSGANADVVLKSVVVPLEQQINGVENMDYITSTSGNDGSANITISFKIGSDPNMAAVNVQNAVARATPLLPQDVTKAGVTVQKRQTSTLLIFSLYSDNPAFNQTFLQNYADINITPVLKRIQGVGDASASGNMDYSMRVWLNAPLMASYGLIPADITAALNEQNIQAAPGQFGENSNQPFQYVIKYPGTLLDTSQFGNIVIRSNLRGRLLRLRDIAHIQLGAYSYFNATRTNGKPGVSINVSQIAGSNAHDVIQQCLAAIDDASKSFPNGIHYVVLQNADDFLLASIDKVIHTLIEAFILVFIVVFIFLQDFRSTLIPAISVPVAIIGTFFFLKMFGFTINLLTLFALILAIGIVVDDAIVVVEAVHAKLDQGYKSAKKASADAISEISSAIMSITLVMAAVFIPVSFIGGSTGVFYRQFGLTLAISIVLSAINALTLSPALCALFLKGNHGEEKKKTFIQRFYVGFNTAFNSMTNKYAKSVSFLSKRKWLTIVVLVGFSIGLIFMAKSTPTAFVPSEDLGAINCNISLPPASSLQRTDAVTRKIEAIARTIPEINNVLAVTGRGQLSGTGNNYAMVVMRLIPWKDRKRDVTVIIKELFAKTQDIKDAEIKFFAPATIQGFGATNGFSFQLQDKTGGDIAHFYKVGKDFLTALNERAEIQFATTAFNPNFPMYLMNVNVPKVKDAGLAVTDITAAMQGYYGGIYASNFNQFGQQYRVMVQASPEYRLTPESMNSVFVRNSTGEMVPITEFITLSQVYGPQSITRFNLFNSISVNGTPNPGYSSGQAIEAVKEVAQDALPQGFSYEYSGITREEISGGSQTIYIFLLCVVFVYLLLSAQYESYILPLSILLIIPIGLFGAFLFAKMFGISNNIYVQITLIMLIGLLAKNAILIVEYAVERRRSGMTIIESAIKGSQARLRPILMTSFAFILGLVPLMLASGAGANGNRSIGTSAVGGMLVGTIFGIFITPVLFIIFQTLDERVKKEKTEDDEI</sequence>
<comment type="similarity">
    <text evidence="2">Belongs to the resistance-nodulation-cell division (RND) (TC 2.A.6) family.</text>
</comment>
<dbReference type="SUPFAM" id="SSF82693">
    <property type="entry name" value="Multidrug efflux transporter AcrB pore domain, PN1, PN2, PC1 and PC2 subdomains"/>
    <property type="match status" value="4"/>
</dbReference>
<dbReference type="GO" id="GO:0015562">
    <property type="term" value="F:efflux transmembrane transporter activity"/>
    <property type="evidence" value="ECO:0007669"/>
    <property type="project" value="InterPro"/>
</dbReference>
<feature type="domain" description="SSD" evidence="10">
    <location>
        <begin position="368"/>
        <end position="493"/>
    </location>
</feature>
<feature type="transmembrane region" description="Helical" evidence="9">
    <location>
        <begin position="1001"/>
        <end position="1023"/>
    </location>
</feature>
<dbReference type="SUPFAM" id="SSF82866">
    <property type="entry name" value="Multidrug efflux transporter AcrB transmembrane domain"/>
    <property type="match status" value="2"/>
</dbReference>
<evidence type="ECO:0000256" key="8">
    <source>
        <dbReference type="ARBA" id="ARBA00023136"/>
    </source>
</evidence>
<dbReference type="Pfam" id="PF00873">
    <property type="entry name" value="ACR_tran"/>
    <property type="match status" value="1"/>
</dbReference>
<evidence type="ECO:0000256" key="4">
    <source>
        <dbReference type="ARBA" id="ARBA00022475"/>
    </source>
</evidence>
<dbReference type="Gene3D" id="3.30.70.1440">
    <property type="entry name" value="Multidrug efflux transporter AcrB pore domain"/>
    <property type="match status" value="1"/>
</dbReference>
<gene>
    <name evidence="11" type="ORF">DI598_14030</name>
</gene>
<dbReference type="FunFam" id="3.30.70.1430:FF:000001">
    <property type="entry name" value="Efflux pump membrane transporter"/>
    <property type="match status" value="1"/>
</dbReference>
<proteinExistence type="inferred from homology"/>
<dbReference type="AlphaFoldDB" id="A0A2W5EL73"/>